<evidence type="ECO:0000256" key="3">
    <source>
        <dbReference type="ARBA" id="ARBA00022801"/>
    </source>
</evidence>
<dbReference type="PANTHER" id="PTHR47271">
    <property type="entry name" value="ARGININE DEIMINASE"/>
    <property type="match status" value="1"/>
</dbReference>
<name>V5WFL6_9SPIO</name>
<comment type="catalytic activity">
    <reaction evidence="4 5">
        <text>L-arginine + H2O = L-citrulline + NH4(+)</text>
        <dbReference type="Rhea" id="RHEA:19597"/>
        <dbReference type="ChEBI" id="CHEBI:15377"/>
        <dbReference type="ChEBI" id="CHEBI:28938"/>
        <dbReference type="ChEBI" id="CHEBI:32682"/>
        <dbReference type="ChEBI" id="CHEBI:57743"/>
        <dbReference type="EC" id="3.5.3.6"/>
    </reaction>
</comment>
<organism evidence="7 8">
    <name type="scientific">Salinispira pacifica</name>
    <dbReference type="NCBI Taxonomy" id="1307761"/>
    <lineage>
        <taxon>Bacteria</taxon>
        <taxon>Pseudomonadati</taxon>
        <taxon>Spirochaetota</taxon>
        <taxon>Spirochaetia</taxon>
        <taxon>Spirochaetales</taxon>
        <taxon>Spirochaetaceae</taxon>
        <taxon>Salinispira</taxon>
    </lineage>
</organism>
<dbReference type="GO" id="GO:0019546">
    <property type="term" value="P:L-arginine deiminase pathway"/>
    <property type="evidence" value="ECO:0007669"/>
    <property type="project" value="TreeGrafter"/>
</dbReference>
<evidence type="ECO:0000256" key="4">
    <source>
        <dbReference type="ARBA" id="ARBA00049429"/>
    </source>
</evidence>
<dbReference type="PATRIC" id="fig|1307761.3.peg.1010"/>
<accession>V5WFL6</accession>
<dbReference type="GO" id="GO:0016990">
    <property type="term" value="F:arginine deiminase activity"/>
    <property type="evidence" value="ECO:0007669"/>
    <property type="project" value="UniProtKB-UniRule"/>
</dbReference>
<comment type="similarity">
    <text evidence="2 5">Belongs to the arginine deiminase family.</text>
</comment>
<dbReference type="SUPFAM" id="SSF55909">
    <property type="entry name" value="Pentein"/>
    <property type="match status" value="1"/>
</dbReference>
<dbReference type="Gene3D" id="3.75.10.10">
    <property type="entry name" value="L-arginine/glycine Amidinotransferase, Chain A"/>
    <property type="match status" value="1"/>
</dbReference>
<dbReference type="PRINTS" id="PR01466">
    <property type="entry name" value="ARGDEIMINASE"/>
</dbReference>
<feature type="active site" description="Amidino-cysteine intermediate" evidence="5 6">
    <location>
        <position position="401"/>
    </location>
</feature>
<dbReference type="AlphaFoldDB" id="V5WFL6"/>
<sequence length="411" mass="46763">MSNRSHPLLQIRSEIDPLKTILLHRPSRELEQLIPKYLDEMLFEDIPYLEQMQKEHDEFALQLTSRGIEVLYFENLLKETLAQQDARVQIVNTVIDELHVNSASLKEDIRQLLLSRSSGELAQTLLAGLSKNEVPHSADEKRLSFYIKEGFPFYLDPLPNLYFSRDYGTVIGNRLSVNTMKARARKRESMLLEQIARYHRRFTSAGVDLWHHYNEKDSIEGGDILILSPEVIAIGCSARTSPEGIEELAERIFEKDTGFREVLVLQIPFARAYMHLDTVFTMVDRDKFSIFPGIAEHIKVFSIKPGSKGGLSIIPRENLKKTLSESLGLRGIQLIETGGGDLLTAEREQWNDGTNTLAISPGCVVTYRRNTVSNDILRKHNIEVVEIPGSELVRGRGGPRCMSMPLYRETE</sequence>
<keyword evidence="5" id="KW-0056">Arginine metabolism</keyword>
<comment type="subcellular location">
    <subcellularLocation>
        <location evidence="5">Cytoplasm</location>
    </subcellularLocation>
</comment>
<proteinExistence type="inferred from homology"/>
<dbReference type="NCBIfam" id="NF002381">
    <property type="entry name" value="PRK01388.1"/>
    <property type="match status" value="1"/>
</dbReference>
<dbReference type="UniPathway" id="UPA00254">
    <property type="reaction ID" value="UER00364"/>
</dbReference>
<evidence type="ECO:0000256" key="5">
    <source>
        <dbReference type="HAMAP-Rule" id="MF_00242"/>
    </source>
</evidence>
<dbReference type="Pfam" id="PF02274">
    <property type="entry name" value="ADI"/>
    <property type="match status" value="1"/>
</dbReference>
<evidence type="ECO:0000313" key="7">
    <source>
        <dbReference type="EMBL" id="AHC14430.1"/>
    </source>
</evidence>
<dbReference type="OrthoDB" id="9807502at2"/>
<gene>
    <name evidence="5" type="primary">arcA</name>
    <name evidence="7" type="ORF">L21SP2_1012</name>
</gene>
<dbReference type="eggNOG" id="COG2235">
    <property type="taxonomic scope" value="Bacteria"/>
</dbReference>
<protein>
    <recommendedName>
        <fullName evidence="5">Arginine deiminase</fullName>
        <shortName evidence="5">ADI</shortName>
        <ecNumber evidence="5">3.5.3.6</ecNumber>
    </recommendedName>
    <alternativeName>
        <fullName evidence="5">Arginine dihydrolase</fullName>
        <shortName evidence="5">AD</shortName>
    </alternativeName>
</protein>
<keyword evidence="3 5" id="KW-0378">Hydrolase</keyword>
<dbReference type="PIRSF" id="PIRSF006356">
    <property type="entry name" value="Arg_deiminase"/>
    <property type="match status" value="1"/>
</dbReference>
<dbReference type="EC" id="3.5.3.6" evidence="5"/>
<dbReference type="HAMAP" id="MF_00242">
    <property type="entry name" value="Arg_deiminase"/>
    <property type="match status" value="1"/>
</dbReference>
<evidence type="ECO:0000313" key="8">
    <source>
        <dbReference type="Proteomes" id="UP000018680"/>
    </source>
</evidence>
<evidence type="ECO:0000256" key="2">
    <source>
        <dbReference type="ARBA" id="ARBA00010206"/>
    </source>
</evidence>
<comment type="pathway">
    <text evidence="1 5">Amino-acid degradation; L-arginine degradation via ADI pathway; carbamoyl phosphate from L-arginine: step 1/2.</text>
</comment>
<evidence type="ECO:0000256" key="1">
    <source>
        <dbReference type="ARBA" id="ARBA00005213"/>
    </source>
</evidence>
<dbReference type="RefSeq" id="WP_024267360.1">
    <property type="nucleotide sequence ID" value="NC_023035.1"/>
</dbReference>
<dbReference type="GO" id="GO:0005737">
    <property type="term" value="C:cytoplasm"/>
    <property type="evidence" value="ECO:0007669"/>
    <property type="project" value="UniProtKB-SubCell"/>
</dbReference>
<dbReference type="PANTHER" id="PTHR47271:SF2">
    <property type="entry name" value="ARGININE DEIMINASE"/>
    <property type="match status" value="1"/>
</dbReference>
<evidence type="ECO:0000256" key="6">
    <source>
        <dbReference type="PIRSR" id="PIRSR006356-1"/>
    </source>
</evidence>
<keyword evidence="8" id="KW-1185">Reference proteome</keyword>
<dbReference type="Gene3D" id="1.10.3930.10">
    <property type="entry name" value="Arginine deiminase"/>
    <property type="match status" value="1"/>
</dbReference>
<dbReference type="HOGENOM" id="CLU_052662_0_1_12"/>
<dbReference type="InterPro" id="IPR003876">
    <property type="entry name" value="Arg_deiminase"/>
</dbReference>
<reference evidence="7 8" key="1">
    <citation type="journal article" date="2015" name="Stand. Genomic Sci.">
        <title>Complete genome sequence and description of Salinispira pacifica gen. nov., sp. nov., a novel spirochaete isolated form a hypersaline microbial mat.</title>
        <authorList>
            <person name="Ben Hania W."/>
            <person name="Joseph M."/>
            <person name="Schumann P."/>
            <person name="Bunk B."/>
            <person name="Fiebig A."/>
            <person name="Sproer C."/>
            <person name="Klenk H.P."/>
            <person name="Fardeau M.L."/>
            <person name="Spring S."/>
        </authorList>
    </citation>
    <scope>NUCLEOTIDE SEQUENCE [LARGE SCALE GENOMIC DNA]</scope>
    <source>
        <strain evidence="7 8">L21-RPul-D2</strain>
    </source>
</reference>
<dbReference type="Proteomes" id="UP000018680">
    <property type="component" value="Chromosome"/>
</dbReference>
<dbReference type="STRING" id="1307761.L21SP2_1012"/>
<dbReference type="EMBL" id="CP006939">
    <property type="protein sequence ID" value="AHC14430.1"/>
    <property type="molecule type" value="Genomic_DNA"/>
</dbReference>
<keyword evidence="5" id="KW-0963">Cytoplasm</keyword>
<dbReference type="KEGG" id="slr:L21SP2_1012"/>